<dbReference type="Proteomes" id="UP000621560">
    <property type="component" value="Unassembled WGS sequence"/>
</dbReference>
<organism evidence="3 4">
    <name type="scientific">Paenibacillus sabuli</name>
    <dbReference type="NCBI Taxonomy" id="2772509"/>
    <lineage>
        <taxon>Bacteria</taxon>
        <taxon>Bacillati</taxon>
        <taxon>Bacillota</taxon>
        <taxon>Bacilli</taxon>
        <taxon>Bacillales</taxon>
        <taxon>Paenibacillaceae</taxon>
        <taxon>Paenibacillus</taxon>
    </lineage>
</organism>
<protein>
    <submittedName>
        <fullName evidence="3">MgtE protein</fullName>
    </submittedName>
</protein>
<dbReference type="SUPFAM" id="SSF48029">
    <property type="entry name" value="FliG"/>
    <property type="match status" value="1"/>
</dbReference>
<keyword evidence="2" id="KW-1133">Transmembrane helix</keyword>
<dbReference type="SUPFAM" id="SSF158791">
    <property type="entry name" value="MgtE N-terminal domain-like"/>
    <property type="match status" value="1"/>
</dbReference>
<gene>
    <name evidence="3" type="ORF">IDH44_08790</name>
</gene>
<dbReference type="EMBL" id="JACXIZ010000014">
    <property type="protein sequence ID" value="MBD2845286.1"/>
    <property type="molecule type" value="Genomic_DNA"/>
</dbReference>
<dbReference type="InterPro" id="IPR011002">
    <property type="entry name" value="FliG_a-hlx"/>
</dbReference>
<keyword evidence="1" id="KW-0175">Coiled coil</keyword>
<evidence type="ECO:0000313" key="3">
    <source>
        <dbReference type="EMBL" id="MBD2845286.1"/>
    </source>
</evidence>
<evidence type="ECO:0000256" key="2">
    <source>
        <dbReference type="SAM" id="Phobius"/>
    </source>
</evidence>
<sequence>MSELEGERSYSGLERTMFFITPILFTLVLLGALLLIFNTGLREKVLDIGSGIPVIGGLFPAPPAEENEVDDNALRSTNLTAKIEELEAALAGKESELSALQSTGQEQEQTIAELQSELEQLTLTSEEAQLSEDEYEAHIKSLASMYTQITPSRAAPILESMELEEIALLFGAMRPEDRVRIMERMNPETAAAVTLKMKDMTPVANQQLAALQARIDKLEASPAPSSSAMDETELSATFSSMNPESAGKLLLEMAKLSQAKVLRILNAVNSGARSQILAAMSEADEALTAQLASKLTPGA</sequence>
<proteinExistence type="predicted"/>
<feature type="transmembrane region" description="Helical" evidence="2">
    <location>
        <begin position="16"/>
        <end position="37"/>
    </location>
</feature>
<dbReference type="Gene3D" id="1.10.220.30">
    <property type="match status" value="1"/>
</dbReference>
<evidence type="ECO:0000256" key="1">
    <source>
        <dbReference type="SAM" id="Coils"/>
    </source>
</evidence>
<reference evidence="3" key="1">
    <citation type="submission" date="2020-09" db="EMBL/GenBank/DDBJ databases">
        <title>A novel bacterium of genus Paenibacillus, isolated from South China Sea.</title>
        <authorList>
            <person name="Huang H."/>
            <person name="Mo K."/>
            <person name="Hu Y."/>
        </authorList>
    </citation>
    <scope>NUCLEOTIDE SEQUENCE</scope>
    <source>
        <strain evidence="3">IB182496</strain>
    </source>
</reference>
<name>A0A927BSV2_9BACL</name>
<keyword evidence="2" id="KW-0472">Membrane</keyword>
<accession>A0A927BSV2</accession>
<evidence type="ECO:0000313" key="4">
    <source>
        <dbReference type="Proteomes" id="UP000621560"/>
    </source>
</evidence>
<keyword evidence="2" id="KW-0812">Transmembrane</keyword>
<feature type="coiled-coil region" evidence="1">
    <location>
        <begin position="76"/>
        <end position="131"/>
    </location>
</feature>
<keyword evidence="4" id="KW-1185">Reference proteome</keyword>
<dbReference type="AlphaFoldDB" id="A0A927BSV2"/>
<dbReference type="RefSeq" id="WP_190916729.1">
    <property type="nucleotide sequence ID" value="NZ_JACXIZ010000014.1"/>
</dbReference>
<comment type="caution">
    <text evidence="3">The sequence shown here is derived from an EMBL/GenBank/DDBJ whole genome shotgun (WGS) entry which is preliminary data.</text>
</comment>